<dbReference type="GO" id="GO:0000422">
    <property type="term" value="P:autophagy of mitochondrion"/>
    <property type="evidence" value="ECO:0007669"/>
    <property type="project" value="TreeGrafter"/>
</dbReference>
<dbReference type="EMBL" id="MU865442">
    <property type="protein sequence ID" value="KAK4223049.1"/>
    <property type="molecule type" value="Genomic_DNA"/>
</dbReference>
<keyword evidence="5" id="KW-0472">Membrane</keyword>
<dbReference type="GO" id="GO:1990316">
    <property type="term" value="C:Atg1/ULK1 kinase complex"/>
    <property type="evidence" value="ECO:0007669"/>
    <property type="project" value="TreeGrafter"/>
</dbReference>
<gene>
    <name evidence="10" type="ORF">QBC38DRAFT_373878</name>
</gene>
<feature type="domain" description="Autophagy protein ATG17-like" evidence="9">
    <location>
        <begin position="43"/>
        <end position="453"/>
    </location>
</feature>
<comment type="similarity">
    <text evidence="1 6">Belongs to the ATG17 family.</text>
</comment>
<name>A0AAN6YPR7_9PEZI</name>
<dbReference type="GO" id="GO:0000045">
    <property type="term" value="P:autophagosome assembly"/>
    <property type="evidence" value="ECO:0007669"/>
    <property type="project" value="TreeGrafter"/>
</dbReference>
<evidence type="ECO:0000256" key="5">
    <source>
        <dbReference type="ARBA" id="ARBA00023136"/>
    </source>
</evidence>
<feature type="region of interest" description="Disordered" evidence="8">
    <location>
        <begin position="479"/>
        <end position="498"/>
    </location>
</feature>
<dbReference type="InterPro" id="IPR045326">
    <property type="entry name" value="ATG17-like_dom"/>
</dbReference>
<reference evidence="10" key="2">
    <citation type="submission" date="2023-05" db="EMBL/GenBank/DDBJ databases">
        <authorList>
            <consortium name="Lawrence Berkeley National Laboratory"/>
            <person name="Steindorff A."/>
            <person name="Hensen N."/>
            <person name="Bonometti L."/>
            <person name="Westerberg I."/>
            <person name="Brannstrom I.O."/>
            <person name="Guillou S."/>
            <person name="Cros-Aarteil S."/>
            <person name="Calhoun S."/>
            <person name="Haridas S."/>
            <person name="Kuo A."/>
            <person name="Mondo S."/>
            <person name="Pangilinan J."/>
            <person name="Riley R."/>
            <person name="Labutti K."/>
            <person name="Andreopoulos B."/>
            <person name="Lipzen A."/>
            <person name="Chen C."/>
            <person name="Yanf M."/>
            <person name="Daum C."/>
            <person name="Ng V."/>
            <person name="Clum A."/>
            <person name="Ohm R."/>
            <person name="Martin F."/>
            <person name="Silar P."/>
            <person name="Natvig D."/>
            <person name="Lalanne C."/>
            <person name="Gautier V."/>
            <person name="Ament-Velasquez S.L."/>
            <person name="Kruys A."/>
            <person name="Hutchinson M.I."/>
            <person name="Powell A.J."/>
            <person name="Barry K."/>
            <person name="Miller A.N."/>
            <person name="Grigoriev I.V."/>
            <person name="Debuchy R."/>
            <person name="Gladieux P."/>
            <person name="Thoren M.H."/>
            <person name="Johannesson H."/>
        </authorList>
    </citation>
    <scope>NUCLEOTIDE SEQUENCE</scope>
    <source>
        <strain evidence="10">CBS 990.96</strain>
    </source>
</reference>
<evidence type="ECO:0000256" key="1">
    <source>
        <dbReference type="ARBA" id="ARBA00006259"/>
    </source>
</evidence>
<dbReference type="InterPro" id="IPR007240">
    <property type="entry name" value="Atg17"/>
</dbReference>
<comment type="caution">
    <text evidence="10">The sequence shown here is derived from an EMBL/GenBank/DDBJ whole genome shotgun (WGS) entry which is preliminary data.</text>
</comment>
<evidence type="ECO:0000256" key="7">
    <source>
        <dbReference type="SAM" id="Coils"/>
    </source>
</evidence>
<reference evidence="10" key="1">
    <citation type="journal article" date="2023" name="Mol. Phylogenet. Evol.">
        <title>Genome-scale phylogeny and comparative genomics of the fungal order Sordariales.</title>
        <authorList>
            <person name="Hensen N."/>
            <person name="Bonometti L."/>
            <person name="Westerberg I."/>
            <person name="Brannstrom I.O."/>
            <person name="Guillou S."/>
            <person name="Cros-Aarteil S."/>
            <person name="Calhoun S."/>
            <person name="Haridas S."/>
            <person name="Kuo A."/>
            <person name="Mondo S."/>
            <person name="Pangilinan J."/>
            <person name="Riley R."/>
            <person name="LaButti K."/>
            <person name="Andreopoulos B."/>
            <person name="Lipzen A."/>
            <person name="Chen C."/>
            <person name="Yan M."/>
            <person name="Daum C."/>
            <person name="Ng V."/>
            <person name="Clum A."/>
            <person name="Steindorff A."/>
            <person name="Ohm R.A."/>
            <person name="Martin F."/>
            <person name="Silar P."/>
            <person name="Natvig D.O."/>
            <person name="Lalanne C."/>
            <person name="Gautier V."/>
            <person name="Ament-Velasquez S.L."/>
            <person name="Kruys A."/>
            <person name="Hutchinson M.I."/>
            <person name="Powell A.J."/>
            <person name="Barry K."/>
            <person name="Miller A.N."/>
            <person name="Grigoriev I.V."/>
            <person name="Debuchy R."/>
            <person name="Gladieux P."/>
            <person name="Hiltunen Thoren M."/>
            <person name="Johannesson H."/>
        </authorList>
    </citation>
    <scope>NUCLEOTIDE SEQUENCE</scope>
    <source>
        <strain evidence="10">CBS 990.96</strain>
    </source>
</reference>
<dbReference type="Pfam" id="PF04108">
    <property type="entry name" value="ATG17_like"/>
    <property type="match status" value="1"/>
</dbReference>
<keyword evidence="7" id="KW-0175">Coiled coil</keyword>
<dbReference type="GO" id="GO:0034727">
    <property type="term" value="P:piecemeal microautophagy of the nucleus"/>
    <property type="evidence" value="ECO:0007669"/>
    <property type="project" value="TreeGrafter"/>
</dbReference>
<sequence>MATTSSSPSLDDSQHDAAAPEFNADDVPVEVLVKHLLDAKTALASWQLVMRANDLATEGRRMHEESVILTAQTGFLRQGIADQISILKQVRRSMQRVYKGGQKDFKMIVKSLDEADARLNDTMQKLRETVVERVFRPPEEEPKSLMDFVDEKSVEEIHNALKESIRELQNAQTSFDTDLLRFDNDLRTLEKILKSTTSNSPSAASSSELPYKPMPHLLAILTNHSHDMAQHLQSLNKHFDMCVTAVRSTQGGAALARRRAADITQDDGHPLSISNDITEQESHLTGGDFEPLMDPQERAEVVQVVVQDASEVDEVVTELHAVLQQMEIAFSSLKEQADILRAQYVSTVNGFQVLEDIGGKLQSYIEAEDEFVDRWETERQTIFETMARMDEAKETYEGYSAAYHTLLMELERRKSVEEKIQSTLRKAKQTVDGILEVDRKEREHFTQEIGDYLPADLWVGMNEGLPRWEFVAVLDEQERMEQEPRTPTLKNVGLATGN</sequence>
<protein>
    <recommendedName>
        <fullName evidence="2 6">Autophagy-related protein 17</fullName>
    </recommendedName>
</protein>
<evidence type="ECO:0000256" key="2">
    <source>
        <dbReference type="ARBA" id="ARBA00013806"/>
    </source>
</evidence>
<evidence type="ECO:0000259" key="9">
    <source>
        <dbReference type="Pfam" id="PF04108"/>
    </source>
</evidence>
<accession>A0AAN6YPR7</accession>
<evidence type="ECO:0000313" key="10">
    <source>
        <dbReference type="EMBL" id="KAK4223049.1"/>
    </source>
</evidence>
<keyword evidence="3 6" id="KW-0963">Cytoplasm</keyword>
<comment type="subcellular location">
    <subcellularLocation>
        <location evidence="6">Cytoplasm</location>
    </subcellularLocation>
    <subcellularLocation>
        <location evidence="6">Preautophagosomal structure membrane</location>
        <topology evidence="6">Peripheral membrane protein</topology>
    </subcellularLocation>
</comment>
<feature type="coiled-coil region" evidence="7">
    <location>
        <begin position="109"/>
        <end position="174"/>
    </location>
</feature>
<dbReference type="GO" id="GO:0034045">
    <property type="term" value="C:phagophore assembly site membrane"/>
    <property type="evidence" value="ECO:0007669"/>
    <property type="project" value="UniProtKB-SubCell"/>
</dbReference>
<evidence type="ECO:0000313" key="11">
    <source>
        <dbReference type="Proteomes" id="UP001301958"/>
    </source>
</evidence>
<dbReference type="Proteomes" id="UP001301958">
    <property type="component" value="Unassembled WGS sequence"/>
</dbReference>
<proteinExistence type="inferred from homology"/>
<comment type="function">
    <text evidence="6">Autophagy-specific protein that functions in response to autophagy-inducing signals as a scaffold to recruit other ATG proteins to organize preautophagosomal structure (PAS) formation. Modulates the timing and magnitude of the autophagy response, such as the size of the sequestering vesicles. Plays particularly a role in pexophagy and nucleophagy.</text>
</comment>
<evidence type="ECO:0000256" key="6">
    <source>
        <dbReference type="RuleBase" id="RU368080"/>
    </source>
</evidence>
<evidence type="ECO:0000256" key="4">
    <source>
        <dbReference type="ARBA" id="ARBA00023006"/>
    </source>
</evidence>
<evidence type="ECO:0000256" key="8">
    <source>
        <dbReference type="SAM" id="MobiDB-lite"/>
    </source>
</evidence>
<keyword evidence="11" id="KW-1185">Reference proteome</keyword>
<dbReference type="PANTHER" id="PTHR28005">
    <property type="entry name" value="AUTOPHAGY-RELATED PROTEIN 17"/>
    <property type="match status" value="1"/>
</dbReference>
<organism evidence="10 11">
    <name type="scientific">Podospora fimiseda</name>
    <dbReference type="NCBI Taxonomy" id="252190"/>
    <lineage>
        <taxon>Eukaryota</taxon>
        <taxon>Fungi</taxon>
        <taxon>Dikarya</taxon>
        <taxon>Ascomycota</taxon>
        <taxon>Pezizomycotina</taxon>
        <taxon>Sordariomycetes</taxon>
        <taxon>Sordariomycetidae</taxon>
        <taxon>Sordariales</taxon>
        <taxon>Podosporaceae</taxon>
        <taxon>Podospora</taxon>
    </lineage>
</organism>
<dbReference type="GO" id="GO:0060090">
    <property type="term" value="F:molecular adaptor activity"/>
    <property type="evidence" value="ECO:0007669"/>
    <property type="project" value="TreeGrafter"/>
</dbReference>
<dbReference type="AlphaFoldDB" id="A0AAN6YPR7"/>
<dbReference type="GO" id="GO:0030295">
    <property type="term" value="F:protein kinase activator activity"/>
    <property type="evidence" value="ECO:0007669"/>
    <property type="project" value="TreeGrafter"/>
</dbReference>
<evidence type="ECO:0000256" key="3">
    <source>
        <dbReference type="ARBA" id="ARBA00022490"/>
    </source>
</evidence>
<keyword evidence="4 6" id="KW-0072">Autophagy</keyword>
<dbReference type="PANTHER" id="PTHR28005:SF1">
    <property type="entry name" value="AUTOPHAGY-RELATED PROTEIN 17"/>
    <property type="match status" value="1"/>
</dbReference>